<evidence type="ECO:0000256" key="1">
    <source>
        <dbReference type="ARBA" id="ARBA00022741"/>
    </source>
</evidence>
<feature type="domain" description="Sigma-54 factor interaction" evidence="7">
    <location>
        <begin position="133"/>
        <end position="362"/>
    </location>
</feature>
<dbReference type="Gene3D" id="1.10.10.60">
    <property type="entry name" value="Homeodomain-like"/>
    <property type="match status" value="1"/>
</dbReference>
<dbReference type="PANTHER" id="PTHR32071:SF117">
    <property type="entry name" value="PTS-DEPENDENT DIHYDROXYACETONE KINASE OPERON REGULATORY PROTEIN-RELATED"/>
    <property type="match status" value="1"/>
</dbReference>
<keyword evidence="2" id="KW-0067">ATP-binding</keyword>
<dbReference type="PROSITE" id="PS50045">
    <property type="entry name" value="SIGMA54_INTERACT_4"/>
    <property type="match status" value="1"/>
</dbReference>
<dbReference type="InterPro" id="IPR001789">
    <property type="entry name" value="Sig_transdc_resp-reg_receiver"/>
</dbReference>
<evidence type="ECO:0000256" key="4">
    <source>
        <dbReference type="ARBA" id="ARBA00023125"/>
    </source>
</evidence>
<evidence type="ECO:0000313" key="10">
    <source>
        <dbReference type="Proteomes" id="UP000235015"/>
    </source>
</evidence>
<dbReference type="AlphaFoldDB" id="A0A2N6CZU3"/>
<proteinExistence type="predicted"/>
<gene>
    <name evidence="9" type="ORF">C0630_04300</name>
</gene>
<dbReference type="Pfam" id="PF00158">
    <property type="entry name" value="Sigma54_activat"/>
    <property type="match status" value="1"/>
</dbReference>
<dbReference type="PANTHER" id="PTHR32071">
    <property type="entry name" value="TRANSCRIPTIONAL REGULATORY PROTEIN"/>
    <property type="match status" value="1"/>
</dbReference>
<dbReference type="PRINTS" id="PR01590">
    <property type="entry name" value="HTHFIS"/>
</dbReference>
<dbReference type="SUPFAM" id="SSF52172">
    <property type="entry name" value="CheY-like"/>
    <property type="match status" value="1"/>
</dbReference>
<keyword evidence="1" id="KW-0547">Nucleotide-binding</keyword>
<organism evidence="9 10">
    <name type="scientific">Sedimenticola selenatireducens</name>
    <dbReference type="NCBI Taxonomy" id="191960"/>
    <lineage>
        <taxon>Bacteria</taxon>
        <taxon>Pseudomonadati</taxon>
        <taxon>Pseudomonadota</taxon>
        <taxon>Gammaproteobacteria</taxon>
        <taxon>Chromatiales</taxon>
        <taxon>Sedimenticolaceae</taxon>
        <taxon>Sedimenticola</taxon>
    </lineage>
</organism>
<dbReference type="GO" id="GO:0005524">
    <property type="term" value="F:ATP binding"/>
    <property type="evidence" value="ECO:0007669"/>
    <property type="project" value="UniProtKB-KW"/>
</dbReference>
<dbReference type="FunFam" id="3.40.50.300:FF:000006">
    <property type="entry name" value="DNA-binding transcriptional regulator NtrC"/>
    <property type="match status" value="1"/>
</dbReference>
<dbReference type="Gene3D" id="1.10.8.60">
    <property type="match status" value="1"/>
</dbReference>
<dbReference type="CDD" id="cd00009">
    <property type="entry name" value="AAA"/>
    <property type="match status" value="1"/>
</dbReference>
<evidence type="ECO:0000259" key="8">
    <source>
        <dbReference type="PROSITE" id="PS50110"/>
    </source>
</evidence>
<dbReference type="PROSITE" id="PS00688">
    <property type="entry name" value="SIGMA54_INTERACT_3"/>
    <property type="match status" value="1"/>
</dbReference>
<evidence type="ECO:0000256" key="5">
    <source>
        <dbReference type="ARBA" id="ARBA00023163"/>
    </source>
</evidence>
<dbReference type="Gene3D" id="3.40.50.300">
    <property type="entry name" value="P-loop containing nucleotide triphosphate hydrolases"/>
    <property type="match status" value="1"/>
</dbReference>
<dbReference type="STRING" id="1111735.GCA_000428045_03976"/>
<evidence type="ECO:0000256" key="3">
    <source>
        <dbReference type="ARBA" id="ARBA00023015"/>
    </source>
</evidence>
<dbReference type="SUPFAM" id="SSF52540">
    <property type="entry name" value="P-loop containing nucleoside triphosphate hydrolases"/>
    <property type="match status" value="1"/>
</dbReference>
<dbReference type="InterPro" id="IPR058031">
    <property type="entry name" value="AAA_lid_NorR"/>
</dbReference>
<keyword evidence="4" id="KW-0238">DNA-binding</keyword>
<keyword evidence="3" id="KW-0805">Transcription regulation</keyword>
<feature type="domain" description="Response regulatory" evidence="8">
    <location>
        <begin position="5"/>
        <end position="120"/>
    </location>
</feature>
<evidence type="ECO:0000256" key="2">
    <source>
        <dbReference type="ARBA" id="ARBA00022840"/>
    </source>
</evidence>
<dbReference type="InterPro" id="IPR025944">
    <property type="entry name" value="Sigma_54_int_dom_CS"/>
</dbReference>
<dbReference type="InterPro" id="IPR002078">
    <property type="entry name" value="Sigma_54_int"/>
</dbReference>
<evidence type="ECO:0000256" key="6">
    <source>
        <dbReference type="PROSITE-ProRule" id="PRU00169"/>
    </source>
</evidence>
<accession>A0A2N6CZU3</accession>
<reference evidence="9 10" key="1">
    <citation type="submission" date="2017-11" db="EMBL/GenBank/DDBJ databases">
        <title>Genome-resolved metagenomics identifies genetic mobility, metabolic interactions, and unexpected diversity in perchlorate-reducing communities.</title>
        <authorList>
            <person name="Barnum T.P."/>
            <person name="Figueroa I.A."/>
            <person name="Carlstrom C.I."/>
            <person name="Lucas L.N."/>
            <person name="Engelbrektson A.L."/>
            <person name="Coates J.D."/>
        </authorList>
    </citation>
    <scope>NUCLEOTIDE SEQUENCE [LARGE SCALE GENOMIC DNA]</scope>
    <source>
        <strain evidence="9">BM301</strain>
    </source>
</reference>
<dbReference type="GO" id="GO:0043565">
    <property type="term" value="F:sequence-specific DNA binding"/>
    <property type="evidence" value="ECO:0007669"/>
    <property type="project" value="InterPro"/>
</dbReference>
<dbReference type="Pfam" id="PF25601">
    <property type="entry name" value="AAA_lid_14"/>
    <property type="match status" value="1"/>
</dbReference>
<dbReference type="InterPro" id="IPR003593">
    <property type="entry name" value="AAA+_ATPase"/>
</dbReference>
<keyword evidence="6" id="KW-0597">Phosphoprotein</keyword>
<dbReference type="GO" id="GO:0006355">
    <property type="term" value="P:regulation of DNA-templated transcription"/>
    <property type="evidence" value="ECO:0007669"/>
    <property type="project" value="InterPro"/>
</dbReference>
<dbReference type="Pfam" id="PF00072">
    <property type="entry name" value="Response_reg"/>
    <property type="match status" value="1"/>
</dbReference>
<dbReference type="SUPFAM" id="SSF46689">
    <property type="entry name" value="Homeodomain-like"/>
    <property type="match status" value="1"/>
</dbReference>
<dbReference type="Proteomes" id="UP000235015">
    <property type="component" value="Unassembled WGS sequence"/>
</dbReference>
<protein>
    <submittedName>
        <fullName evidence="9">Sigma-54-dependent Fis family transcriptional regulator</fullName>
    </submittedName>
</protein>
<keyword evidence="5" id="KW-0804">Transcription</keyword>
<dbReference type="EMBL" id="PKUN01000003">
    <property type="protein sequence ID" value="PLX62892.1"/>
    <property type="molecule type" value="Genomic_DNA"/>
</dbReference>
<dbReference type="SMART" id="SM00382">
    <property type="entry name" value="AAA"/>
    <property type="match status" value="1"/>
</dbReference>
<dbReference type="Gene3D" id="3.40.50.2300">
    <property type="match status" value="1"/>
</dbReference>
<evidence type="ECO:0000259" key="7">
    <source>
        <dbReference type="PROSITE" id="PS50045"/>
    </source>
</evidence>
<dbReference type="PROSITE" id="PS50110">
    <property type="entry name" value="RESPONSE_REGULATORY"/>
    <property type="match status" value="1"/>
</dbReference>
<dbReference type="InterPro" id="IPR009057">
    <property type="entry name" value="Homeodomain-like_sf"/>
</dbReference>
<name>A0A2N6CZU3_9GAMM</name>
<dbReference type="Pfam" id="PF02954">
    <property type="entry name" value="HTH_8"/>
    <property type="match status" value="1"/>
</dbReference>
<dbReference type="SMART" id="SM00448">
    <property type="entry name" value="REC"/>
    <property type="match status" value="1"/>
</dbReference>
<comment type="caution">
    <text evidence="9">The sequence shown here is derived from an EMBL/GenBank/DDBJ whole genome shotgun (WGS) entry which is preliminary data.</text>
</comment>
<evidence type="ECO:0000313" key="9">
    <source>
        <dbReference type="EMBL" id="PLX62892.1"/>
    </source>
</evidence>
<dbReference type="InterPro" id="IPR011006">
    <property type="entry name" value="CheY-like_superfamily"/>
</dbReference>
<feature type="modified residue" description="4-aspartylphosphate" evidence="6">
    <location>
        <position position="54"/>
    </location>
</feature>
<sequence length="440" mass="50105">MNTSRLCLVEDDAIMRASLCQRFKIEDIGCDCFTHAEEALGALAERQYAALISDIRLPDMSGENLYIRLLDSERPPPPTIFITGYGTIDQAVRLLKLGARDYITKPFDLDDLLAKLREVSPSLFEDMHQGNAELGVSPVMRQIKNTLDRMAAHRVDLLITGESGVGKEYAARYFAQRYNKGTDKPFIAINCAALPEDLLEAELFGHVKGAFTGATKSRRGMFEQASGGVLFLDEVGETSPRMQAKLLRTIQERVVQPIGSEDQIPVDVRLVYATNRDLKAMVDRGEFREDLYFRINVAHVHIPPLRERKEDILWLAHRVVENYFNEHQARRLILPLTERYLEAQPWPGNLRELANAVERACILSPQEVLGPREFGASGEEPLLSPDHLSLKEAMEHYEERLLRETLEHHEWRIAETAESLGISRKNLWEKMKRYDISQPA</sequence>
<dbReference type="InterPro" id="IPR002197">
    <property type="entry name" value="HTH_Fis"/>
</dbReference>
<dbReference type="GO" id="GO:0000160">
    <property type="term" value="P:phosphorelay signal transduction system"/>
    <property type="evidence" value="ECO:0007669"/>
    <property type="project" value="InterPro"/>
</dbReference>
<dbReference type="InterPro" id="IPR027417">
    <property type="entry name" value="P-loop_NTPase"/>
</dbReference>